<proteinExistence type="predicted"/>
<gene>
    <name evidence="1" type="ORF">DPMN_013327</name>
</gene>
<organism evidence="1 2">
    <name type="scientific">Dreissena polymorpha</name>
    <name type="common">Zebra mussel</name>
    <name type="synonym">Mytilus polymorpha</name>
    <dbReference type="NCBI Taxonomy" id="45954"/>
    <lineage>
        <taxon>Eukaryota</taxon>
        <taxon>Metazoa</taxon>
        <taxon>Spiralia</taxon>
        <taxon>Lophotrochozoa</taxon>
        <taxon>Mollusca</taxon>
        <taxon>Bivalvia</taxon>
        <taxon>Autobranchia</taxon>
        <taxon>Heteroconchia</taxon>
        <taxon>Euheterodonta</taxon>
        <taxon>Imparidentia</taxon>
        <taxon>Neoheterodontei</taxon>
        <taxon>Myida</taxon>
        <taxon>Dreissenoidea</taxon>
        <taxon>Dreissenidae</taxon>
        <taxon>Dreissena</taxon>
    </lineage>
</organism>
<reference evidence="1" key="2">
    <citation type="submission" date="2020-11" db="EMBL/GenBank/DDBJ databases">
        <authorList>
            <person name="McCartney M.A."/>
            <person name="Auch B."/>
            <person name="Kono T."/>
            <person name="Mallez S."/>
            <person name="Becker A."/>
            <person name="Gohl D.M."/>
            <person name="Silverstein K.A.T."/>
            <person name="Koren S."/>
            <person name="Bechman K.B."/>
            <person name="Herman A."/>
            <person name="Abrahante J.E."/>
            <person name="Garbe J."/>
        </authorList>
    </citation>
    <scope>NUCLEOTIDE SEQUENCE</scope>
    <source>
        <strain evidence="1">Duluth1</strain>
        <tissue evidence="1">Whole animal</tissue>
    </source>
</reference>
<name>A0A9D4S1S2_DREPO</name>
<reference evidence="1" key="1">
    <citation type="journal article" date="2019" name="bioRxiv">
        <title>The Genome of the Zebra Mussel, Dreissena polymorpha: A Resource for Invasive Species Research.</title>
        <authorList>
            <person name="McCartney M.A."/>
            <person name="Auch B."/>
            <person name="Kono T."/>
            <person name="Mallez S."/>
            <person name="Zhang Y."/>
            <person name="Obille A."/>
            <person name="Becker A."/>
            <person name="Abrahante J.E."/>
            <person name="Garbe J."/>
            <person name="Badalamenti J.P."/>
            <person name="Herman A."/>
            <person name="Mangelson H."/>
            <person name="Liachko I."/>
            <person name="Sullivan S."/>
            <person name="Sone E.D."/>
            <person name="Koren S."/>
            <person name="Silverstein K.A.T."/>
            <person name="Beckman K.B."/>
            <person name="Gohl D.M."/>
        </authorList>
    </citation>
    <scope>NUCLEOTIDE SEQUENCE</scope>
    <source>
        <strain evidence="1">Duluth1</strain>
        <tissue evidence="1">Whole animal</tissue>
    </source>
</reference>
<evidence type="ECO:0000313" key="2">
    <source>
        <dbReference type="Proteomes" id="UP000828390"/>
    </source>
</evidence>
<keyword evidence="2" id="KW-1185">Reference proteome</keyword>
<accession>A0A9D4S1S2</accession>
<dbReference type="Proteomes" id="UP000828390">
    <property type="component" value="Unassembled WGS sequence"/>
</dbReference>
<comment type="caution">
    <text evidence="1">The sequence shown here is derived from an EMBL/GenBank/DDBJ whole genome shotgun (WGS) entry which is preliminary data.</text>
</comment>
<dbReference type="AlphaFoldDB" id="A0A9D4S1S2"/>
<sequence>MSLSPDMRCLCRLGKHQGYSLGMCCIILLVPRKQEYLTERQLFLPKASPS</sequence>
<protein>
    <submittedName>
        <fullName evidence="1">Uncharacterized protein</fullName>
    </submittedName>
</protein>
<evidence type="ECO:0000313" key="1">
    <source>
        <dbReference type="EMBL" id="KAH3889274.1"/>
    </source>
</evidence>
<dbReference type="EMBL" id="JAIWYP010000001">
    <property type="protein sequence ID" value="KAH3889274.1"/>
    <property type="molecule type" value="Genomic_DNA"/>
</dbReference>